<gene>
    <name evidence="1" type="primary">FII</name>
    <name evidence="1" type="ORF">GCM10007901_24000</name>
</gene>
<dbReference type="InterPro" id="IPR006498">
    <property type="entry name" value="Tail_tube"/>
</dbReference>
<accession>A0ABQ5XP43</accession>
<comment type="caution">
    <text evidence="1">The sequence shown here is derived from an EMBL/GenBank/DDBJ whole genome shotgun (WGS) entry which is preliminary data.</text>
</comment>
<keyword evidence="2" id="KW-1185">Reference proteome</keyword>
<evidence type="ECO:0000313" key="2">
    <source>
        <dbReference type="Proteomes" id="UP001156670"/>
    </source>
</evidence>
<reference evidence="2" key="1">
    <citation type="journal article" date="2019" name="Int. J. Syst. Evol. Microbiol.">
        <title>The Global Catalogue of Microorganisms (GCM) 10K type strain sequencing project: providing services to taxonomists for standard genome sequencing and annotation.</title>
        <authorList>
            <consortium name="The Broad Institute Genomics Platform"/>
            <consortium name="The Broad Institute Genome Sequencing Center for Infectious Disease"/>
            <person name="Wu L."/>
            <person name="Ma J."/>
        </authorList>
    </citation>
    <scope>NUCLEOTIDE SEQUENCE [LARGE SCALE GENOMIC DNA]</scope>
    <source>
        <strain evidence="2">NBRC 111980</strain>
    </source>
</reference>
<sequence>MALPRKLKNLNLFNNGNSYLGQIAEVTLPKLSRKMEEWRGGGMDAGVEVDLGGELITLEWTAGGLMLDALKQFGITSAVGCLLRFAGAYQRDDTGVTDAVEVVVRGRHKEIDFGTAKPADNTQHKFTTSCAYYKLTVNGEVLIEIDPLNFIFNVGGIDRLADQRRALGV</sequence>
<organism evidence="1 2">
    <name type="scientific">Dyella acidisoli</name>
    <dbReference type="NCBI Taxonomy" id="1867834"/>
    <lineage>
        <taxon>Bacteria</taxon>
        <taxon>Pseudomonadati</taxon>
        <taxon>Pseudomonadota</taxon>
        <taxon>Gammaproteobacteria</taxon>
        <taxon>Lysobacterales</taxon>
        <taxon>Rhodanobacteraceae</taxon>
        <taxon>Dyella</taxon>
    </lineage>
</organism>
<dbReference type="EMBL" id="BSOB01000018">
    <property type="protein sequence ID" value="GLQ93449.1"/>
    <property type="molecule type" value="Genomic_DNA"/>
</dbReference>
<protein>
    <submittedName>
        <fullName evidence="1">Major tail tube protein</fullName>
    </submittedName>
</protein>
<dbReference type="Proteomes" id="UP001156670">
    <property type="component" value="Unassembled WGS sequence"/>
</dbReference>
<proteinExistence type="predicted"/>
<dbReference type="NCBIfam" id="TIGR01611">
    <property type="entry name" value="tail_tube"/>
    <property type="match status" value="1"/>
</dbReference>
<dbReference type="RefSeq" id="WP_284321161.1">
    <property type="nucleotide sequence ID" value="NZ_BSOB01000018.1"/>
</dbReference>
<evidence type="ECO:0000313" key="1">
    <source>
        <dbReference type="EMBL" id="GLQ93449.1"/>
    </source>
</evidence>
<dbReference type="Pfam" id="PF04985">
    <property type="entry name" value="Phage_tube"/>
    <property type="match status" value="1"/>
</dbReference>
<name>A0ABQ5XP43_9GAMM</name>